<dbReference type="InterPro" id="IPR001383">
    <property type="entry name" value="Ribosomal_bL28_bact-type"/>
</dbReference>
<protein>
    <recommendedName>
        <fullName evidence="4">Large ribosomal subunit protein bL28c</fullName>
    </recommendedName>
    <alternativeName>
        <fullName evidence="5">50S ribosomal protein L28, chloroplastic</fullName>
    </alternativeName>
</protein>
<dbReference type="InterPro" id="IPR034704">
    <property type="entry name" value="Ribosomal_bL28/bL31-like_sf"/>
</dbReference>
<dbReference type="SUPFAM" id="SSF143800">
    <property type="entry name" value="L28p-like"/>
    <property type="match status" value="1"/>
</dbReference>
<geneLocation type="plastid" evidence="6"/>
<dbReference type="HAMAP" id="MF_00373">
    <property type="entry name" value="Ribosomal_bL28"/>
    <property type="match status" value="1"/>
</dbReference>
<organism evidence="6">
    <name type="scientific">Cryptopleura ramosa</name>
    <dbReference type="NCBI Taxonomy" id="131094"/>
    <lineage>
        <taxon>Eukaryota</taxon>
        <taxon>Rhodophyta</taxon>
        <taxon>Florideophyceae</taxon>
        <taxon>Rhodymeniophycidae</taxon>
        <taxon>Ceramiales</taxon>
        <taxon>Delesseriaceae</taxon>
        <taxon>Cryptopleura</taxon>
    </lineage>
</organism>
<evidence type="ECO:0000256" key="1">
    <source>
        <dbReference type="ARBA" id="ARBA00008760"/>
    </source>
</evidence>
<reference evidence="6" key="2">
    <citation type="submission" date="2019-04" db="EMBL/GenBank/DDBJ databases">
        <authorList>
            <person name="Pasella M."/>
        </authorList>
    </citation>
    <scope>NUCLEOTIDE SEQUENCE</scope>
    <source>
        <strain evidence="6">PD2928_5</strain>
    </source>
</reference>
<evidence type="ECO:0000256" key="4">
    <source>
        <dbReference type="ARBA" id="ARBA00035265"/>
    </source>
</evidence>
<dbReference type="Pfam" id="PF00830">
    <property type="entry name" value="Ribosomal_L28"/>
    <property type="match status" value="1"/>
</dbReference>
<keyword evidence="3" id="KW-0687">Ribonucleoprotein</keyword>
<dbReference type="NCBIfam" id="TIGR00009">
    <property type="entry name" value="L28"/>
    <property type="match status" value="1"/>
</dbReference>
<gene>
    <name evidence="6" type="primary">rpl28</name>
</gene>
<comment type="similarity">
    <text evidence="1">Belongs to the bacterial ribosomal protein bL28 family.</text>
</comment>
<dbReference type="GO" id="GO:0005840">
    <property type="term" value="C:ribosome"/>
    <property type="evidence" value="ECO:0007669"/>
    <property type="project" value="UniProtKB-KW"/>
</dbReference>
<evidence type="ECO:0000256" key="3">
    <source>
        <dbReference type="ARBA" id="ARBA00023274"/>
    </source>
</evidence>
<sequence length="64" mass="7590">MSRICSVSNKKANNGYQVSHSHLRTKKKQYINLQNKKVWSTSKKCWLKIKMSTKVIKSLYKIKF</sequence>
<dbReference type="GO" id="GO:1990904">
    <property type="term" value="C:ribonucleoprotein complex"/>
    <property type="evidence" value="ECO:0007669"/>
    <property type="project" value="UniProtKB-KW"/>
</dbReference>
<proteinExistence type="inferred from homology"/>
<dbReference type="Gene3D" id="2.30.170.40">
    <property type="entry name" value="Ribosomal protein L28/L24"/>
    <property type="match status" value="1"/>
</dbReference>
<dbReference type="GO" id="GO:0006412">
    <property type="term" value="P:translation"/>
    <property type="evidence" value="ECO:0007669"/>
    <property type="project" value="InterPro"/>
</dbReference>
<reference evidence="6" key="1">
    <citation type="journal article" date="2019" name="Mol. Phylogenet. Evol.">
        <title>Morphological evolution and classification of the red algal order Ceramiales inferred using plastid phylogenomics.</title>
        <authorList>
            <person name="Diaz-Tapia P."/>
            <person name="Pasella M.M."/>
            <person name="Verbruggen H."/>
            <person name="Maggs C.A."/>
        </authorList>
    </citation>
    <scope>NUCLEOTIDE SEQUENCE</scope>
    <source>
        <strain evidence="6">PD2928_5</strain>
    </source>
</reference>
<dbReference type="AlphaFoldDB" id="A0A4D6WPS4"/>
<keyword evidence="2 6" id="KW-0689">Ribosomal protein</keyword>
<dbReference type="InterPro" id="IPR037147">
    <property type="entry name" value="Ribosomal_bL28_sf"/>
</dbReference>
<evidence type="ECO:0000256" key="5">
    <source>
        <dbReference type="ARBA" id="ARBA00035447"/>
    </source>
</evidence>
<keyword evidence="6" id="KW-0934">Plastid</keyword>
<dbReference type="EMBL" id="MK814637">
    <property type="protein sequence ID" value="QCI05647.1"/>
    <property type="molecule type" value="Genomic_DNA"/>
</dbReference>
<evidence type="ECO:0000256" key="2">
    <source>
        <dbReference type="ARBA" id="ARBA00022980"/>
    </source>
</evidence>
<evidence type="ECO:0000313" key="6">
    <source>
        <dbReference type="EMBL" id="QCI05647.1"/>
    </source>
</evidence>
<name>A0A4D6WPS4_9FLOR</name>
<dbReference type="InterPro" id="IPR026569">
    <property type="entry name" value="Ribosomal_bL28"/>
</dbReference>
<dbReference type="GO" id="GO:0003735">
    <property type="term" value="F:structural constituent of ribosome"/>
    <property type="evidence" value="ECO:0007669"/>
    <property type="project" value="InterPro"/>
</dbReference>
<accession>A0A4D6WPS4</accession>